<dbReference type="PANTHER" id="PTHR10353">
    <property type="entry name" value="GLYCOSYL HYDROLASE"/>
    <property type="match status" value="1"/>
</dbReference>
<sequence>MKNSTRVAVAALLQAAQVSAHPPTYGNATTSAAAGSSVTFANPTGVSTTYSTKSFDPSLASTQLPNNDFSNERLAFLWNQVGPIATGPVTTTVSPTPEPTAYGNPSNGLHPYVPSYVGNLSGEHLPADFIWGVASSAYQIEGAAKDEGKGPSIWDFLSHRVAKQVADNTTGDVVASHYYLYKQDIARMKAVGIPEFGFSISWPRIFPFGSGPINPEGVAHYDDVFAELVKNGIKPSPVLFHWDTPLELFNSYGAWSDAKIVDDFFNYAVFIIQRYDHLVDTWFTINEPQYCNWQYSYYPFGTYLPLYNNVTQGIKARFTCGHYTLLAHAKVAKWYHEEFKGQGKISFKNSGNYFEANSTAPADAVSVQRNYDFVLGWFNYPVWGPSGDYPQTLKDTLGDILPAFTEAEKALVKGSCDFFAIDPYTGYYAFGIPDLEACTSNSSYPGYPECAGSASTAPDGFPIGPSADPAVSWLYSTPVGLRKFLNAIKKTLFPTVPSIMVTEFGFAEPFESQMPNLNAALWDLRRADYYQGYLDSMLAAVVEDGIPVSGALGWAIFDNFEWGSGTNVRFGMQYLNYTDLTRTPKTSLFTFVNWFTSHGPNMASDQTNDDWTIPASLTDNLDKYYFLRYKALIKLYREEDEKAFDIAAELVLMRSGFATNIRCPLLMILSRDNDDSMFLQHAYEAVRILDEDCRTLVKDSEFPHKMYEQALNLRKEAHNETDRRAAAAKLALEQEEAEAEAEAEQDDGTIEDSADVMVEVEHDEQEQAGLDEVEGT</sequence>
<dbReference type="PROSITE" id="PS00653">
    <property type="entry name" value="GLYCOSYL_HYDROL_F1_2"/>
    <property type="match status" value="1"/>
</dbReference>
<dbReference type="InterPro" id="IPR001360">
    <property type="entry name" value="Glyco_hydro_1"/>
</dbReference>
<feature type="compositionally biased region" description="Acidic residues" evidence="1">
    <location>
        <begin position="733"/>
        <end position="754"/>
    </location>
</feature>
<accession>A0A1V8TRH8</accession>
<dbReference type="EMBL" id="NAJO01000002">
    <property type="protein sequence ID" value="OQO13894.1"/>
    <property type="molecule type" value="Genomic_DNA"/>
</dbReference>
<keyword evidence="4" id="KW-1185">Reference proteome</keyword>
<comment type="caution">
    <text evidence="3">The sequence shown here is derived from an EMBL/GenBank/DDBJ whole genome shotgun (WGS) entry which is preliminary data.</text>
</comment>
<protein>
    <recommendedName>
        <fullName evidence="5">Glycoside hydrolase family 1 protein</fullName>
    </recommendedName>
</protein>
<dbReference type="InterPro" id="IPR033132">
    <property type="entry name" value="GH_1_N_CS"/>
</dbReference>
<dbReference type="STRING" id="1507870.A0A1V8TRH8"/>
<feature type="region of interest" description="Disordered" evidence="1">
    <location>
        <begin position="731"/>
        <end position="776"/>
    </location>
</feature>
<gene>
    <name evidence="3" type="ORF">B0A48_00769</name>
</gene>
<dbReference type="Pfam" id="PF00232">
    <property type="entry name" value="Glyco_hydro_1"/>
    <property type="match status" value="1"/>
</dbReference>
<evidence type="ECO:0000256" key="1">
    <source>
        <dbReference type="SAM" id="MobiDB-lite"/>
    </source>
</evidence>
<name>A0A1V8TRH8_9PEZI</name>
<dbReference type="Proteomes" id="UP000192596">
    <property type="component" value="Unassembled WGS sequence"/>
</dbReference>
<dbReference type="PANTHER" id="PTHR10353:SF53">
    <property type="entry name" value="BETA-1,4-GLUCOSIDASE (EUROFUNG)"/>
    <property type="match status" value="1"/>
</dbReference>
<dbReference type="PRINTS" id="PR00131">
    <property type="entry name" value="GLHYDRLASE1"/>
</dbReference>
<evidence type="ECO:0008006" key="5">
    <source>
        <dbReference type="Google" id="ProtNLM"/>
    </source>
</evidence>
<keyword evidence="2" id="KW-0732">Signal</keyword>
<evidence type="ECO:0000313" key="4">
    <source>
        <dbReference type="Proteomes" id="UP000192596"/>
    </source>
</evidence>
<dbReference type="GO" id="GO:0005975">
    <property type="term" value="P:carbohydrate metabolic process"/>
    <property type="evidence" value="ECO:0007669"/>
    <property type="project" value="InterPro"/>
</dbReference>
<dbReference type="InParanoid" id="A0A1V8TRH8"/>
<dbReference type="AlphaFoldDB" id="A0A1V8TRH8"/>
<proteinExistence type="predicted"/>
<dbReference type="GO" id="GO:0008422">
    <property type="term" value="F:beta-glucosidase activity"/>
    <property type="evidence" value="ECO:0007669"/>
    <property type="project" value="TreeGrafter"/>
</dbReference>
<feature type="signal peptide" evidence="2">
    <location>
        <begin position="1"/>
        <end position="20"/>
    </location>
</feature>
<dbReference type="OrthoDB" id="65569at2759"/>
<feature type="chain" id="PRO_5012393161" description="Glycoside hydrolase family 1 protein" evidence="2">
    <location>
        <begin position="21"/>
        <end position="776"/>
    </location>
</feature>
<organism evidence="3 4">
    <name type="scientific">Cryoendolithus antarcticus</name>
    <dbReference type="NCBI Taxonomy" id="1507870"/>
    <lineage>
        <taxon>Eukaryota</taxon>
        <taxon>Fungi</taxon>
        <taxon>Dikarya</taxon>
        <taxon>Ascomycota</taxon>
        <taxon>Pezizomycotina</taxon>
        <taxon>Dothideomycetes</taxon>
        <taxon>Dothideomycetidae</taxon>
        <taxon>Cladosporiales</taxon>
        <taxon>Cladosporiaceae</taxon>
        <taxon>Cryoendolithus</taxon>
    </lineage>
</organism>
<feature type="compositionally biased region" description="Acidic residues" evidence="1">
    <location>
        <begin position="761"/>
        <end position="776"/>
    </location>
</feature>
<evidence type="ECO:0000256" key="2">
    <source>
        <dbReference type="SAM" id="SignalP"/>
    </source>
</evidence>
<dbReference type="SUPFAM" id="SSF51445">
    <property type="entry name" value="(Trans)glycosidases"/>
    <property type="match status" value="1"/>
</dbReference>
<dbReference type="Gene3D" id="3.20.20.80">
    <property type="entry name" value="Glycosidases"/>
    <property type="match status" value="1"/>
</dbReference>
<reference evidence="4" key="1">
    <citation type="submission" date="2017-03" db="EMBL/GenBank/DDBJ databases">
        <title>Genomes of endolithic fungi from Antarctica.</title>
        <authorList>
            <person name="Coleine C."/>
            <person name="Masonjones S."/>
            <person name="Stajich J.E."/>
        </authorList>
    </citation>
    <scope>NUCLEOTIDE SEQUENCE [LARGE SCALE GENOMIC DNA]</scope>
    <source>
        <strain evidence="4">CCFEE 5527</strain>
    </source>
</reference>
<dbReference type="InterPro" id="IPR017853">
    <property type="entry name" value="GH"/>
</dbReference>
<evidence type="ECO:0000313" key="3">
    <source>
        <dbReference type="EMBL" id="OQO13894.1"/>
    </source>
</evidence>